<proteinExistence type="inferred from homology"/>
<evidence type="ECO:0000256" key="8">
    <source>
        <dbReference type="ARBA" id="ARBA00022777"/>
    </source>
</evidence>
<dbReference type="UniPathway" id="UPA00034">
    <property type="reaction ID" value="UER00015"/>
</dbReference>
<dbReference type="Pfam" id="PF01842">
    <property type="entry name" value="ACT"/>
    <property type="match status" value="1"/>
</dbReference>
<dbReference type="GO" id="GO:0004072">
    <property type="term" value="F:aspartate kinase activity"/>
    <property type="evidence" value="ECO:0007669"/>
    <property type="project" value="UniProtKB-EC"/>
</dbReference>
<evidence type="ECO:0000313" key="16">
    <source>
        <dbReference type="EMBL" id="MBN8743847.1"/>
    </source>
</evidence>
<evidence type="ECO:0000256" key="13">
    <source>
        <dbReference type="RuleBase" id="RU003448"/>
    </source>
</evidence>
<dbReference type="PANTHER" id="PTHR21499">
    <property type="entry name" value="ASPARTATE KINASE"/>
    <property type="match status" value="1"/>
</dbReference>
<dbReference type="NCBIfam" id="NF005154">
    <property type="entry name" value="PRK06635.1-2"/>
    <property type="match status" value="1"/>
</dbReference>
<feature type="binding site" evidence="12">
    <location>
        <position position="179"/>
    </location>
    <ligand>
        <name>ATP</name>
        <dbReference type="ChEBI" id="CHEBI:30616"/>
    </ligand>
</feature>
<protein>
    <recommendedName>
        <fullName evidence="13">Aspartokinase</fullName>
        <ecNumber evidence="13">2.7.2.4</ecNumber>
    </recommendedName>
</protein>
<dbReference type="Gene3D" id="3.30.2130.10">
    <property type="entry name" value="VC0802-like"/>
    <property type="match status" value="1"/>
</dbReference>
<keyword evidence="8 13" id="KW-0418">Kinase</keyword>
<keyword evidence="5 14" id="KW-0028">Amino-acid biosynthesis</keyword>
<comment type="caution">
    <text evidence="16">The sequence shown here is derived from an EMBL/GenBank/DDBJ whole genome shotgun (WGS) entry which is preliminary data.</text>
</comment>
<evidence type="ECO:0000256" key="3">
    <source>
        <dbReference type="ARBA" id="ARBA00005139"/>
    </source>
</evidence>
<dbReference type="NCBIfam" id="NF005155">
    <property type="entry name" value="PRK06635.1-4"/>
    <property type="match status" value="1"/>
</dbReference>
<feature type="binding site" evidence="12">
    <location>
        <begin position="209"/>
        <end position="210"/>
    </location>
    <ligand>
        <name>ATP</name>
        <dbReference type="ChEBI" id="CHEBI:30616"/>
    </ligand>
</feature>
<dbReference type="PROSITE" id="PS00324">
    <property type="entry name" value="ASPARTOKINASE"/>
    <property type="match status" value="1"/>
</dbReference>
<comment type="pathway">
    <text evidence="3 14">Amino-acid biosynthesis; L-threonine biosynthesis; L-threonine from L-aspartate: step 1/5.</text>
</comment>
<dbReference type="PIRSF" id="PIRSF000726">
    <property type="entry name" value="Asp_kin"/>
    <property type="match status" value="1"/>
</dbReference>
<dbReference type="GO" id="GO:0009089">
    <property type="term" value="P:lysine biosynthetic process via diaminopimelate"/>
    <property type="evidence" value="ECO:0007669"/>
    <property type="project" value="UniProtKB-UniPathway"/>
</dbReference>
<dbReference type="NCBIfam" id="TIGR00657">
    <property type="entry name" value="asp_kinases"/>
    <property type="match status" value="1"/>
</dbReference>
<dbReference type="PANTHER" id="PTHR21499:SF3">
    <property type="entry name" value="ASPARTOKINASE"/>
    <property type="match status" value="1"/>
</dbReference>
<evidence type="ECO:0000256" key="9">
    <source>
        <dbReference type="ARBA" id="ARBA00022840"/>
    </source>
</evidence>
<dbReference type="InterPro" id="IPR054352">
    <property type="entry name" value="ACT_Aspartokinase"/>
</dbReference>
<dbReference type="InterPro" id="IPR018042">
    <property type="entry name" value="Aspartate_kinase_CS"/>
</dbReference>
<dbReference type="InterPro" id="IPR005260">
    <property type="entry name" value="Asp_kin_monofn"/>
</dbReference>
<dbReference type="CDD" id="cd04923">
    <property type="entry name" value="ACT_AK-LysC-DapG-like_2"/>
    <property type="match status" value="1"/>
</dbReference>
<evidence type="ECO:0000256" key="12">
    <source>
        <dbReference type="PIRSR" id="PIRSR000726-1"/>
    </source>
</evidence>
<organism evidence="16 17">
    <name type="scientific">Thiomonas arsenitoxydans (strain DSM 22701 / CIP 110005 / 3As)</name>
    <dbReference type="NCBI Taxonomy" id="426114"/>
    <lineage>
        <taxon>Bacteria</taxon>
        <taxon>Pseudomonadati</taxon>
        <taxon>Pseudomonadota</taxon>
        <taxon>Betaproteobacteria</taxon>
        <taxon>Burkholderiales</taxon>
        <taxon>Thiomonas</taxon>
    </lineage>
</organism>
<evidence type="ECO:0000256" key="4">
    <source>
        <dbReference type="ARBA" id="ARBA00010122"/>
    </source>
</evidence>
<comment type="similarity">
    <text evidence="4 13">Belongs to the aspartokinase family.</text>
</comment>
<dbReference type="FunFam" id="3.30.2130.10:FF:000002">
    <property type="entry name" value="Aspartokinase"/>
    <property type="match status" value="1"/>
</dbReference>
<keyword evidence="7 12" id="KW-0547">Nucleotide-binding</keyword>
<feature type="binding site" evidence="12">
    <location>
        <begin position="173"/>
        <end position="174"/>
    </location>
    <ligand>
        <name>ATP</name>
        <dbReference type="ChEBI" id="CHEBI:30616"/>
    </ligand>
</feature>
<dbReference type="Gene3D" id="3.40.1160.10">
    <property type="entry name" value="Acetylglutamate kinase-like"/>
    <property type="match status" value="1"/>
</dbReference>
<dbReference type="Proteomes" id="UP000664800">
    <property type="component" value="Unassembled WGS sequence"/>
</dbReference>
<feature type="domain" description="ACT" evidence="15">
    <location>
        <begin position="355"/>
        <end position="417"/>
    </location>
</feature>
<sequence length="417" mass="44926">MALIVQKYGGTSVGSAERIKNVARRVAKWREAGHQVVVVVSAMSGETNRLIALAKEIQPQPDPRELDVVASTGEQVTIGLLSMALQALGRKARSYTGAQIAVHTDSAFTKARIESIDADKLKADLAQGIIPVVAGFQGVDAQGNITTLGRGGSDTSGVALAAALQADECQIYTDVDGVYTTDPRIVPEARRLDTITFEEMLEMASLGSKVLQIRSVEFAGKYKVRLRVLSSLTPWDLPLEQESRSGTLITFEEDENMEQAVVSGIAFARDEAKIIVVGVPDRPGIAYQILSAVGEANIEVDMILQNQSVAGFTDFTFTVGRGDYARALDILKSSVQAHIGAKEILGDPKVCKVSIVGMGMRSHAGVASKMFRTLSEEGINIQMISTSEIKVSVVIEEKYMELAVRSLHKAFDLEQSV</sequence>
<feature type="binding site" evidence="12">
    <location>
        <position position="184"/>
    </location>
    <ligand>
        <name>ATP</name>
        <dbReference type="ChEBI" id="CHEBI:30616"/>
    </ligand>
</feature>
<dbReference type="SUPFAM" id="SSF55021">
    <property type="entry name" value="ACT-like"/>
    <property type="match status" value="2"/>
</dbReference>
<accession>A0A8I1MVS8</accession>
<dbReference type="CDD" id="cd04261">
    <property type="entry name" value="AAK_AKii-LysC-BS"/>
    <property type="match status" value="1"/>
</dbReference>
<evidence type="ECO:0000256" key="7">
    <source>
        <dbReference type="ARBA" id="ARBA00022741"/>
    </source>
</evidence>
<name>A0A8I1MVS8_THIA3</name>
<dbReference type="FunFam" id="3.40.1160.10:FF:000002">
    <property type="entry name" value="Aspartokinase"/>
    <property type="match status" value="1"/>
</dbReference>
<gene>
    <name evidence="16" type="ORF">J0I24_06020</name>
</gene>
<dbReference type="UniPathway" id="UPA00050">
    <property type="reaction ID" value="UER00461"/>
</dbReference>
<evidence type="ECO:0000256" key="6">
    <source>
        <dbReference type="ARBA" id="ARBA00022679"/>
    </source>
</evidence>
<dbReference type="Pfam" id="PF00696">
    <property type="entry name" value="AA_kinase"/>
    <property type="match status" value="1"/>
</dbReference>
<evidence type="ECO:0000256" key="10">
    <source>
        <dbReference type="ARBA" id="ARBA00023154"/>
    </source>
</evidence>
<dbReference type="GO" id="GO:0009088">
    <property type="term" value="P:threonine biosynthetic process"/>
    <property type="evidence" value="ECO:0007669"/>
    <property type="project" value="UniProtKB-UniPathway"/>
</dbReference>
<feature type="binding site" evidence="12">
    <location>
        <position position="47"/>
    </location>
    <ligand>
        <name>substrate</name>
    </ligand>
</feature>
<dbReference type="InterPro" id="IPR002912">
    <property type="entry name" value="ACT_dom"/>
</dbReference>
<feature type="binding site" evidence="12">
    <location>
        <begin position="7"/>
        <end position="10"/>
    </location>
    <ligand>
        <name>ATP</name>
        <dbReference type="ChEBI" id="CHEBI:30616"/>
    </ligand>
</feature>
<dbReference type="InterPro" id="IPR001341">
    <property type="entry name" value="Asp_kinase"/>
</dbReference>
<evidence type="ECO:0000313" key="17">
    <source>
        <dbReference type="Proteomes" id="UP000664800"/>
    </source>
</evidence>
<evidence type="ECO:0000259" key="15">
    <source>
        <dbReference type="PROSITE" id="PS51671"/>
    </source>
</evidence>
<evidence type="ECO:0000256" key="5">
    <source>
        <dbReference type="ARBA" id="ARBA00022605"/>
    </source>
</evidence>
<keyword evidence="9 12" id="KW-0067">ATP-binding</keyword>
<evidence type="ECO:0000256" key="11">
    <source>
        <dbReference type="ARBA" id="ARBA00047872"/>
    </source>
</evidence>
<feature type="binding site" evidence="12">
    <location>
        <position position="74"/>
    </location>
    <ligand>
        <name>substrate</name>
    </ligand>
</feature>
<reference evidence="16" key="1">
    <citation type="submission" date="2021-02" db="EMBL/GenBank/DDBJ databases">
        <title>Thiocyanate and organic carbon inputs drive convergent selection for specific autotrophic Afipia and Thiobacillus strains within complex microbiomes.</title>
        <authorList>
            <person name="Huddy R.J."/>
            <person name="Sachdeva R."/>
            <person name="Kadzinga F."/>
            <person name="Kantor R.S."/>
            <person name="Harrison S.T.L."/>
            <person name="Banfield J.F."/>
        </authorList>
    </citation>
    <scope>NUCLEOTIDE SEQUENCE</scope>
    <source>
        <strain evidence="16">SCN18_13_7_16_R3_B_64_19</strain>
    </source>
</reference>
<comment type="pathway">
    <text evidence="1 14">Amino-acid biosynthesis; L-lysine biosynthesis via DAP pathway; (S)-tetrahydrodipicolinate from L-aspartate: step 1/4.</text>
</comment>
<dbReference type="GO" id="GO:0005524">
    <property type="term" value="F:ATP binding"/>
    <property type="evidence" value="ECO:0007669"/>
    <property type="project" value="UniProtKB-KW"/>
</dbReference>
<dbReference type="GO" id="GO:0005829">
    <property type="term" value="C:cytosol"/>
    <property type="evidence" value="ECO:0007669"/>
    <property type="project" value="TreeGrafter"/>
</dbReference>
<evidence type="ECO:0000256" key="14">
    <source>
        <dbReference type="RuleBase" id="RU004249"/>
    </source>
</evidence>
<dbReference type="NCBIfam" id="TIGR00656">
    <property type="entry name" value="asp_kin_monofn"/>
    <property type="match status" value="1"/>
</dbReference>
<comment type="catalytic activity">
    <reaction evidence="11 13">
        <text>L-aspartate + ATP = 4-phospho-L-aspartate + ADP</text>
        <dbReference type="Rhea" id="RHEA:23776"/>
        <dbReference type="ChEBI" id="CHEBI:29991"/>
        <dbReference type="ChEBI" id="CHEBI:30616"/>
        <dbReference type="ChEBI" id="CHEBI:57535"/>
        <dbReference type="ChEBI" id="CHEBI:456216"/>
        <dbReference type="EC" id="2.7.2.4"/>
    </reaction>
</comment>
<dbReference type="CDD" id="cd04913">
    <property type="entry name" value="ACT_AKii-LysC-BS-like_1"/>
    <property type="match status" value="1"/>
</dbReference>
<feature type="domain" description="ACT" evidence="15">
    <location>
        <begin position="274"/>
        <end position="349"/>
    </location>
</feature>
<dbReference type="PROSITE" id="PS51671">
    <property type="entry name" value="ACT"/>
    <property type="match status" value="2"/>
</dbReference>
<dbReference type="AlphaFoldDB" id="A0A8I1MVS8"/>
<keyword evidence="10" id="KW-0457">Lysine biosynthesis</keyword>
<dbReference type="GO" id="GO:0009090">
    <property type="term" value="P:homoserine biosynthetic process"/>
    <property type="evidence" value="ECO:0007669"/>
    <property type="project" value="TreeGrafter"/>
</dbReference>
<dbReference type="InterPro" id="IPR036393">
    <property type="entry name" value="AceGlu_kinase-like_sf"/>
</dbReference>
<dbReference type="InterPro" id="IPR041740">
    <property type="entry name" value="AKii-LysC-BS"/>
</dbReference>
<evidence type="ECO:0000256" key="2">
    <source>
        <dbReference type="ARBA" id="ARBA00004986"/>
    </source>
</evidence>
<evidence type="ECO:0000256" key="1">
    <source>
        <dbReference type="ARBA" id="ARBA00004766"/>
    </source>
</evidence>
<dbReference type="Pfam" id="PF22468">
    <property type="entry name" value="ACT_9"/>
    <property type="match status" value="1"/>
</dbReference>
<comment type="pathway">
    <text evidence="2 14">Amino-acid biosynthesis; L-methionine biosynthesis via de novo pathway; L-homoserine from L-aspartate: step 1/3.</text>
</comment>
<keyword evidence="6 13" id="KW-0808">Transferase</keyword>
<dbReference type="RefSeq" id="WP_276729129.1">
    <property type="nucleotide sequence ID" value="NZ_JAFKMR010000013.1"/>
</dbReference>
<dbReference type="EMBL" id="JAFKMR010000013">
    <property type="protein sequence ID" value="MBN8743847.1"/>
    <property type="molecule type" value="Genomic_DNA"/>
</dbReference>
<dbReference type="SUPFAM" id="SSF53633">
    <property type="entry name" value="Carbamate kinase-like"/>
    <property type="match status" value="1"/>
</dbReference>
<dbReference type="InterPro" id="IPR045865">
    <property type="entry name" value="ACT-like_dom_sf"/>
</dbReference>
<dbReference type="EC" id="2.7.2.4" evidence="13"/>
<dbReference type="InterPro" id="IPR001048">
    <property type="entry name" value="Asp/Glu/Uridylate_kinase"/>
</dbReference>
<dbReference type="UniPathway" id="UPA00051">
    <property type="reaction ID" value="UER00462"/>
</dbReference>